<dbReference type="InterPro" id="IPR031612">
    <property type="entry name" value="Phage_holin_Dp1"/>
</dbReference>
<dbReference type="Proteomes" id="UP000186890">
    <property type="component" value="Unassembled WGS sequence"/>
</dbReference>
<dbReference type="EMBL" id="MSJM01000015">
    <property type="protein sequence ID" value="OLF46907.1"/>
    <property type="molecule type" value="Genomic_DNA"/>
</dbReference>
<evidence type="ECO:0000313" key="1">
    <source>
        <dbReference type="EMBL" id="OLF46907.1"/>
    </source>
</evidence>
<comment type="caution">
    <text evidence="1">The sequence shown here is derived from an EMBL/GenBank/DDBJ whole genome shotgun (WGS) entry which is preliminary data.</text>
</comment>
<dbReference type="AlphaFoldDB" id="A0A1Q8E531"/>
<accession>A0A1Q8E531</accession>
<sequence>KFDTTAITGTIALFATFAGTVLGISSKNYQQENQE</sequence>
<dbReference type="Pfam" id="PF16938">
    <property type="entry name" value="Phage_holin_Dp1"/>
    <property type="match status" value="1"/>
</dbReference>
<gene>
    <name evidence="1" type="ORF">BU202_10305</name>
</gene>
<evidence type="ECO:0000313" key="2">
    <source>
        <dbReference type="Proteomes" id="UP000186890"/>
    </source>
</evidence>
<feature type="non-terminal residue" evidence="1">
    <location>
        <position position="1"/>
    </location>
</feature>
<keyword evidence="2" id="KW-1185">Reference proteome</keyword>
<reference evidence="2" key="1">
    <citation type="submission" date="2016-12" db="EMBL/GenBank/DDBJ databases">
        <authorList>
            <person name="Gulvik C.A."/>
        </authorList>
    </citation>
    <scope>NUCLEOTIDE SEQUENCE [LARGE SCALE GENOMIC DNA]</scope>
    <source>
        <strain evidence="2">NED12-00049-6B</strain>
    </source>
</reference>
<organism evidence="1 2">
    <name type="scientific">Streptococcus cuniculi</name>
    <dbReference type="NCBI Taxonomy" id="1432788"/>
    <lineage>
        <taxon>Bacteria</taxon>
        <taxon>Bacillati</taxon>
        <taxon>Bacillota</taxon>
        <taxon>Bacilli</taxon>
        <taxon>Lactobacillales</taxon>
        <taxon>Streptococcaceae</taxon>
        <taxon>Streptococcus</taxon>
    </lineage>
</organism>
<protein>
    <submittedName>
        <fullName evidence="1">Holin</fullName>
    </submittedName>
</protein>
<proteinExistence type="predicted"/>
<name>A0A1Q8E531_9STRE</name>